<keyword evidence="3" id="KW-1185">Reference proteome</keyword>
<keyword evidence="1" id="KW-0812">Transmembrane</keyword>
<proteinExistence type="predicted"/>
<feature type="transmembrane region" description="Helical" evidence="1">
    <location>
        <begin position="57"/>
        <end position="75"/>
    </location>
</feature>
<organism evidence="2 3">
    <name type="scientific">Chondromyces apiculatus DSM 436</name>
    <dbReference type="NCBI Taxonomy" id="1192034"/>
    <lineage>
        <taxon>Bacteria</taxon>
        <taxon>Pseudomonadati</taxon>
        <taxon>Myxococcota</taxon>
        <taxon>Polyangia</taxon>
        <taxon>Polyangiales</taxon>
        <taxon>Polyangiaceae</taxon>
        <taxon>Chondromyces</taxon>
    </lineage>
</organism>
<dbReference type="EMBL" id="ASRX01000017">
    <property type="protein sequence ID" value="EYF06329.1"/>
    <property type="molecule type" value="Genomic_DNA"/>
</dbReference>
<feature type="transmembrane region" description="Helical" evidence="1">
    <location>
        <begin position="111"/>
        <end position="130"/>
    </location>
</feature>
<dbReference type="Proteomes" id="UP000019678">
    <property type="component" value="Unassembled WGS sequence"/>
</dbReference>
<accession>A0A017TAR3</accession>
<evidence type="ECO:0000313" key="2">
    <source>
        <dbReference type="EMBL" id="EYF06329.1"/>
    </source>
</evidence>
<dbReference type="AlphaFoldDB" id="A0A017TAR3"/>
<sequence length="143" mass="15211">MEGPRGARGSGASARRSAFSPFWCLISLVVQAVLTAALVVGLPLVVHQLDFEGSHGMTVSIPVWLLGGTLIGMIVPGKMVLEPVVGSAIVAVPTVYYLIQSQTVRTMPMFMYVIMGLIGVMFALVGIYIGERIQMGPAPRPAR</sequence>
<feature type="transmembrane region" description="Helical" evidence="1">
    <location>
        <begin position="21"/>
        <end position="45"/>
    </location>
</feature>
<protein>
    <submittedName>
        <fullName evidence="2">Uncharacterized protein</fullName>
    </submittedName>
</protein>
<evidence type="ECO:0000256" key="1">
    <source>
        <dbReference type="SAM" id="Phobius"/>
    </source>
</evidence>
<feature type="transmembrane region" description="Helical" evidence="1">
    <location>
        <begin position="80"/>
        <end position="99"/>
    </location>
</feature>
<gene>
    <name evidence="2" type="ORF">CAP_2207</name>
</gene>
<reference evidence="2 3" key="1">
    <citation type="submission" date="2013-05" db="EMBL/GenBank/DDBJ databases">
        <title>Genome assembly of Chondromyces apiculatus DSM 436.</title>
        <authorList>
            <person name="Sharma G."/>
            <person name="Khatri I."/>
            <person name="Kaur C."/>
            <person name="Mayilraj S."/>
            <person name="Subramanian S."/>
        </authorList>
    </citation>
    <scope>NUCLEOTIDE SEQUENCE [LARGE SCALE GENOMIC DNA]</scope>
    <source>
        <strain evidence="2 3">DSM 436</strain>
    </source>
</reference>
<dbReference type="STRING" id="1192034.CAP_2207"/>
<name>A0A017TAR3_9BACT</name>
<evidence type="ECO:0000313" key="3">
    <source>
        <dbReference type="Proteomes" id="UP000019678"/>
    </source>
</evidence>
<comment type="caution">
    <text evidence="2">The sequence shown here is derived from an EMBL/GenBank/DDBJ whole genome shotgun (WGS) entry which is preliminary data.</text>
</comment>
<keyword evidence="1" id="KW-1133">Transmembrane helix</keyword>
<keyword evidence="1" id="KW-0472">Membrane</keyword>